<gene>
    <name evidence="2" type="ORF">QBC41DRAFT_300573</name>
</gene>
<protein>
    <submittedName>
        <fullName evidence="2">Uncharacterized protein</fullName>
    </submittedName>
</protein>
<evidence type="ECO:0000313" key="2">
    <source>
        <dbReference type="EMBL" id="KAK0671386.1"/>
    </source>
</evidence>
<accession>A0AA40DCA2</accession>
<comment type="caution">
    <text evidence="2">The sequence shown here is derived from an EMBL/GenBank/DDBJ whole genome shotgun (WGS) entry which is preliminary data.</text>
</comment>
<dbReference type="Proteomes" id="UP001174997">
    <property type="component" value="Unassembled WGS sequence"/>
</dbReference>
<proteinExistence type="predicted"/>
<organism evidence="2 3">
    <name type="scientific">Cercophora samala</name>
    <dbReference type="NCBI Taxonomy" id="330535"/>
    <lineage>
        <taxon>Eukaryota</taxon>
        <taxon>Fungi</taxon>
        <taxon>Dikarya</taxon>
        <taxon>Ascomycota</taxon>
        <taxon>Pezizomycotina</taxon>
        <taxon>Sordariomycetes</taxon>
        <taxon>Sordariomycetidae</taxon>
        <taxon>Sordariales</taxon>
        <taxon>Lasiosphaeriaceae</taxon>
        <taxon>Cercophora</taxon>
    </lineage>
</organism>
<reference evidence="2" key="1">
    <citation type="submission" date="2023-06" db="EMBL/GenBank/DDBJ databases">
        <title>Genome-scale phylogeny and comparative genomics of the fungal order Sordariales.</title>
        <authorList>
            <consortium name="Lawrence Berkeley National Laboratory"/>
            <person name="Hensen N."/>
            <person name="Bonometti L."/>
            <person name="Westerberg I."/>
            <person name="Brannstrom I.O."/>
            <person name="Guillou S."/>
            <person name="Cros-Aarteil S."/>
            <person name="Calhoun S."/>
            <person name="Haridas S."/>
            <person name="Kuo A."/>
            <person name="Mondo S."/>
            <person name="Pangilinan J."/>
            <person name="Riley R."/>
            <person name="Labutti K."/>
            <person name="Andreopoulos B."/>
            <person name="Lipzen A."/>
            <person name="Chen C."/>
            <person name="Yanf M."/>
            <person name="Daum C."/>
            <person name="Ng V."/>
            <person name="Clum A."/>
            <person name="Steindorff A."/>
            <person name="Ohm R."/>
            <person name="Martin F."/>
            <person name="Silar P."/>
            <person name="Natvig D."/>
            <person name="Lalanne C."/>
            <person name="Gautier V."/>
            <person name="Ament-Velasquez S.L."/>
            <person name="Kruys A."/>
            <person name="Hutchinson M.I."/>
            <person name="Powell A.J."/>
            <person name="Barry K."/>
            <person name="Miller A.N."/>
            <person name="Grigoriev I.V."/>
            <person name="Debuchy R."/>
            <person name="Gladieux P."/>
            <person name="Thoren M.H."/>
            <person name="Johannesson H."/>
        </authorList>
    </citation>
    <scope>NUCLEOTIDE SEQUENCE</scope>
    <source>
        <strain evidence="2">CBS 307.81</strain>
    </source>
</reference>
<dbReference type="AlphaFoldDB" id="A0AA40DCA2"/>
<feature type="region of interest" description="Disordered" evidence="1">
    <location>
        <begin position="410"/>
        <end position="437"/>
    </location>
</feature>
<name>A0AA40DCA2_9PEZI</name>
<sequence>MTYTRRRRPNPNTYIPGRTTTTTNSNNNRRSRLISPDITNNIHVRFARESDLDALLNLSLPANLSLPIWNYIFPNLSRDRRLHPEYNTFRNLLKQHISCCIHDCCSLYLVAESQPAAGTLLAAVCLEWLSDHPLQDRKLKVIPFTFHKRIVNAGEGKDQWYQFSTPPDWETHQPPHPREEETPFEHTISGFFSDPNNYDDTAAAAVNRRETATRLGQLSEGLATLQDRILLSTAVCRAPIDPGSGVWVNTPFSLCFGQDSGVEERQAALGEMLNWMSDVVSLGAKPRHELGGPDGIALVFPLSQPRDWIENGTTDRFLGWHNFARVRRPVADVVVEVEEEMVVEIKREFESDDRGEEGDRNGGRKLLEQYELWFREARLEPRRRGEWVRYKPEETYRLMRTTEARNRRRREEEARRREWKRKREEEARRRRRREEAMRRRRRTEDSWVESYIV</sequence>
<evidence type="ECO:0000256" key="1">
    <source>
        <dbReference type="SAM" id="MobiDB-lite"/>
    </source>
</evidence>
<feature type="compositionally biased region" description="Low complexity" evidence="1">
    <location>
        <begin position="10"/>
        <end position="28"/>
    </location>
</feature>
<feature type="region of interest" description="Disordered" evidence="1">
    <location>
        <begin position="1"/>
        <end position="32"/>
    </location>
</feature>
<keyword evidence="3" id="KW-1185">Reference proteome</keyword>
<dbReference type="EMBL" id="JAULSY010000021">
    <property type="protein sequence ID" value="KAK0671386.1"/>
    <property type="molecule type" value="Genomic_DNA"/>
</dbReference>
<evidence type="ECO:0000313" key="3">
    <source>
        <dbReference type="Proteomes" id="UP001174997"/>
    </source>
</evidence>